<sequence length="187" mass="21733">MASRQDDTFDPNLGAEQDDSDIVAQHKFEANFSLYHALGVEEFKEELEYKTWCSKSSSWDIEIRMEKEIPFNNFNIFVTLRRSDLSHFMVEGILLIWFLNIEGRKCPIPYRLECAVDGRGAAHEVFAVDQHYRCLLREDDYLTFPDDVLVVKVQLFVKSCCEFKSDVFPLVLREGDGECKMLCSPKL</sequence>
<accession>A0A4Y2EXX8</accession>
<dbReference type="EMBL" id="BGPR01171871">
    <property type="protein sequence ID" value="GBM33711.1"/>
    <property type="molecule type" value="Genomic_DNA"/>
</dbReference>
<dbReference type="EMBL" id="BGPR01171882">
    <property type="protein sequence ID" value="GBM33754.1"/>
    <property type="molecule type" value="Genomic_DNA"/>
</dbReference>
<evidence type="ECO:0000313" key="1">
    <source>
        <dbReference type="EMBL" id="GBM33711.1"/>
    </source>
</evidence>
<name>A0A4Y2EXX8_ARAVE</name>
<evidence type="ECO:0000313" key="3">
    <source>
        <dbReference type="Proteomes" id="UP000499080"/>
    </source>
</evidence>
<evidence type="ECO:0000313" key="2">
    <source>
        <dbReference type="EMBL" id="GBM33754.1"/>
    </source>
</evidence>
<dbReference type="Proteomes" id="UP000499080">
    <property type="component" value="Unassembled WGS sequence"/>
</dbReference>
<gene>
    <name evidence="1" type="ORF">AVEN_260374_1</name>
    <name evidence="2" type="ORF">AVEN_58487_1</name>
</gene>
<reference evidence="1 3" key="1">
    <citation type="journal article" date="2019" name="Sci. Rep.">
        <title>Orb-weaving spider Araneus ventricosus genome elucidates the spidroin gene catalogue.</title>
        <authorList>
            <person name="Kono N."/>
            <person name="Nakamura H."/>
            <person name="Ohtoshi R."/>
            <person name="Moran D.A.P."/>
            <person name="Shinohara A."/>
            <person name="Yoshida Y."/>
            <person name="Fujiwara M."/>
            <person name="Mori M."/>
            <person name="Tomita M."/>
            <person name="Arakawa K."/>
        </authorList>
    </citation>
    <scope>NUCLEOTIDE SEQUENCE [LARGE SCALE GENOMIC DNA]</scope>
</reference>
<comment type="caution">
    <text evidence="1">The sequence shown here is derived from an EMBL/GenBank/DDBJ whole genome shotgun (WGS) entry which is preliminary data.</text>
</comment>
<dbReference type="AlphaFoldDB" id="A0A4Y2EXX8"/>
<protein>
    <submittedName>
        <fullName evidence="1">Uncharacterized protein</fullName>
    </submittedName>
</protein>
<proteinExistence type="predicted"/>
<keyword evidence="3" id="KW-1185">Reference proteome</keyword>
<organism evidence="1 3">
    <name type="scientific">Araneus ventricosus</name>
    <name type="common">Orbweaver spider</name>
    <name type="synonym">Epeira ventricosa</name>
    <dbReference type="NCBI Taxonomy" id="182803"/>
    <lineage>
        <taxon>Eukaryota</taxon>
        <taxon>Metazoa</taxon>
        <taxon>Ecdysozoa</taxon>
        <taxon>Arthropoda</taxon>
        <taxon>Chelicerata</taxon>
        <taxon>Arachnida</taxon>
        <taxon>Araneae</taxon>
        <taxon>Araneomorphae</taxon>
        <taxon>Entelegynae</taxon>
        <taxon>Araneoidea</taxon>
        <taxon>Araneidae</taxon>
        <taxon>Araneus</taxon>
    </lineage>
</organism>